<evidence type="ECO:0000313" key="5">
    <source>
        <dbReference type="EMBL" id="CAE0679079.1"/>
    </source>
</evidence>
<evidence type="ECO:0000259" key="4">
    <source>
        <dbReference type="PROSITE" id="PS50067"/>
    </source>
</evidence>
<dbReference type="Gene3D" id="3.40.850.10">
    <property type="entry name" value="Kinesin motor domain"/>
    <property type="match status" value="1"/>
</dbReference>
<dbReference type="PANTHER" id="PTHR47972">
    <property type="entry name" value="KINESIN-LIKE PROTEIN KLP-3"/>
    <property type="match status" value="1"/>
</dbReference>
<sequence length="1249" mass="141404">MGGGASASRSTGSVSRFRRKEAVHLQFVPEKFVEWMDNISFFCEPGVVHHSATMKKRLRKSTGKLLPISELTKSFDMWDDLHFYGLIARIDPDFGKTEVFNLETDDEEKGTLITRTKSKIGFKCDPGLFVEIGRLMKLVLLIREEERVKKGKKIKLQFDPAQRFGGQDVEDLREELAIMAELPDEAEELKTRCSELVAKLSESYVEQQTLQDRFQDTLQLSKLEHENELMEVKDDLDKKMQEQMRSVDERYMKEIEEKEKSYQKIVNKYSKLKMKYKRTKDKNKFLHSNAKLGLYNPNDPNSSPNEKYEALMTQLQEREEQILNLENEIYDLKKANKAASKAKRRASIAEGKKSSAHIDDDDDVKAMIHTLDENTDLENIKEVMRELAGARDQLQKSLKKSREKVADLEDKLSKLDQTKRKKERQHLRNNATLMRQVMTLRTALQGAGMSIPAAARSARGKTIEETLKASSNITRMMEETRKALDDGDENPRVVELQMEVKKRKAQVDWLSHHVVRMRLMGRGALRFTRGIGSKGKGEQKGRKKRPPRPQRSTTRDMISARGMKTSRHIDEINANMHKMFAQQKEEIQRLLNSVKAETKESSPDSLETVVTAPGEGEGVSSEERQKLVAANKALVKRVKSLEKAVARKGSLSAEVQSKIEGQNSELKKKLSDIQADLQASKKHSSTLSQRIQELEGMMKDKGNTDALTDQLQAKISKLLEEQKLAGEREAALKSASSQLKESKEALEKEYEKLKKSLSSLDSITEGKQALQKENEELKAKLMAVQGDMETKAEMYMKQMSDAKKEMDEMNQKLQERETKLEDELDVERKKLVRVKEEHKAQMKAFEIRRTNEIKIEMGKKMKTLEAKVLKAQEAFKEERILRIKYHNMVEDMKGKIRVYCRIRPMSKSEKKRKDEMSSKAEDKYTIVVNQKSRGREARKQFSFDEVFGPTSPQDLVYENTANLIQSAYDGYNVCIFAYGQTGTGKTYTMYGEPSNPGIAPRAIETLYACVKNGSHMYDSTITCYMVELYKSALQDLLNTSSKKTKLKITKNAQGTVEVQGCVIKAAPDAKSLMKILDDGNKKRVTSSTNMNAGSSRSHLILSIIINNVNRRTGVSTSGKLSLVDLAGCERASKTGANAQQLKEAQSINQSLSALGNVIAALSTGSKHVPYRSHVLTNLMSDSLGGNAKTLMFVNVSPSSYNTDETINALNYATRVKLVKNSASKTLETKAMREQAQMIKKLQAKLAENS</sequence>
<name>A0A7S3ZCK1_9EUKA</name>
<dbReference type="GO" id="GO:0003777">
    <property type="term" value="F:microtubule motor activity"/>
    <property type="evidence" value="ECO:0007669"/>
    <property type="project" value="InterPro"/>
</dbReference>
<evidence type="ECO:0000256" key="3">
    <source>
        <dbReference type="SAM" id="MobiDB-lite"/>
    </source>
</evidence>
<dbReference type="InterPro" id="IPR001752">
    <property type="entry name" value="Kinesin_motor_dom"/>
</dbReference>
<reference evidence="5" key="1">
    <citation type="submission" date="2021-01" db="EMBL/GenBank/DDBJ databases">
        <authorList>
            <person name="Corre E."/>
            <person name="Pelletier E."/>
            <person name="Niang G."/>
            <person name="Scheremetjew M."/>
            <person name="Finn R."/>
            <person name="Kale V."/>
            <person name="Holt S."/>
            <person name="Cochrane G."/>
            <person name="Meng A."/>
            <person name="Brown T."/>
            <person name="Cohen L."/>
        </authorList>
    </citation>
    <scope>NUCLEOTIDE SEQUENCE</scope>
    <source>
        <strain evidence="5">CCCM811</strain>
    </source>
</reference>
<dbReference type="PRINTS" id="PR00380">
    <property type="entry name" value="KINESINHEAVY"/>
</dbReference>
<dbReference type="PROSITE" id="PS50067">
    <property type="entry name" value="KINESIN_MOTOR_2"/>
    <property type="match status" value="1"/>
</dbReference>
<dbReference type="PANTHER" id="PTHR47972:SF16">
    <property type="entry name" value="KINESIN-LIKE PROTEIN"/>
    <property type="match status" value="1"/>
</dbReference>
<dbReference type="FunFam" id="3.40.850.10:FF:000113">
    <property type="entry name" value="Kinesin-like protein"/>
    <property type="match status" value="1"/>
</dbReference>
<protein>
    <recommendedName>
        <fullName evidence="4">Kinesin motor domain-containing protein</fullName>
    </recommendedName>
</protein>
<feature type="region of interest" description="Disordered" evidence="3">
    <location>
        <begin position="526"/>
        <end position="559"/>
    </location>
</feature>
<comment type="similarity">
    <text evidence="1">Belongs to the TRAFAC class myosin-kinesin ATPase superfamily. Kinesin family.</text>
</comment>
<dbReference type="SMART" id="SM00129">
    <property type="entry name" value="KISc"/>
    <property type="match status" value="1"/>
</dbReference>
<feature type="coiled-coil region" evidence="2">
    <location>
        <begin position="377"/>
        <end position="425"/>
    </location>
</feature>
<evidence type="ECO:0000256" key="1">
    <source>
        <dbReference type="PROSITE-ProRule" id="PRU00283"/>
    </source>
</evidence>
<organism evidence="5">
    <name type="scientific">Lotharella globosa</name>
    <dbReference type="NCBI Taxonomy" id="91324"/>
    <lineage>
        <taxon>Eukaryota</taxon>
        <taxon>Sar</taxon>
        <taxon>Rhizaria</taxon>
        <taxon>Cercozoa</taxon>
        <taxon>Chlorarachniophyceae</taxon>
        <taxon>Lotharella</taxon>
    </lineage>
</organism>
<feature type="coiled-coil region" evidence="2">
    <location>
        <begin position="305"/>
        <end position="352"/>
    </location>
</feature>
<feature type="coiled-coil region" evidence="2">
    <location>
        <begin position="222"/>
        <end position="275"/>
    </location>
</feature>
<dbReference type="GO" id="GO:0008017">
    <property type="term" value="F:microtubule binding"/>
    <property type="evidence" value="ECO:0007669"/>
    <property type="project" value="InterPro"/>
</dbReference>
<dbReference type="EMBL" id="HBIV01043969">
    <property type="protein sequence ID" value="CAE0679079.1"/>
    <property type="molecule type" value="Transcribed_RNA"/>
</dbReference>
<keyword evidence="1" id="KW-0067">ATP-binding</keyword>
<feature type="coiled-coil region" evidence="2">
    <location>
        <begin position="624"/>
        <end position="683"/>
    </location>
</feature>
<gene>
    <name evidence="5" type="ORF">LGLO00237_LOCUS30861</name>
</gene>
<dbReference type="SUPFAM" id="SSF52540">
    <property type="entry name" value="P-loop containing nucleoside triphosphate hydrolases"/>
    <property type="match status" value="1"/>
</dbReference>
<dbReference type="InterPro" id="IPR036961">
    <property type="entry name" value="Kinesin_motor_dom_sf"/>
</dbReference>
<evidence type="ECO:0000256" key="2">
    <source>
        <dbReference type="SAM" id="Coils"/>
    </source>
</evidence>
<dbReference type="InterPro" id="IPR027417">
    <property type="entry name" value="P-loop_NTPase"/>
</dbReference>
<dbReference type="Pfam" id="PF00225">
    <property type="entry name" value="Kinesin"/>
    <property type="match status" value="1"/>
</dbReference>
<feature type="coiled-coil region" evidence="2">
    <location>
        <begin position="729"/>
        <end position="848"/>
    </location>
</feature>
<keyword evidence="1" id="KW-0547">Nucleotide-binding</keyword>
<keyword evidence="2" id="KW-0175">Coiled coil</keyword>
<keyword evidence="1" id="KW-0505">Motor protein</keyword>
<feature type="binding site" evidence="1">
    <location>
        <begin position="979"/>
        <end position="986"/>
    </location>
    <ligand>
        <name>ATP</name>
        <dbReference type="ChEBI" id="CHEBI:30616"/>
    </ligand>
</feature>
<dbReference type="GO" id="GO:0005524">
    <property type="term" value="F:ATP binding"/>
    <property type="evidence" value="ECO:0007669"/>
    <property type="project" value="UniProtKB-UniRule"/>
</dbReference>
<accession>A0A7S3ZCK1</accession>
<feature type="region of interest" description="Disordered" evidence="3">
    <location>
        <begin position="596"/>
        <end position="622"/>
    </location>
</feature>
<dbReference type="InterPro" id="IPR027640">
    <property type="entry name" value="Kinesin-like_fam"/>
</dbReference>
<feature type="domain" description="Kinesin motor" evidence="4">
    <location>
        <begin position="895"/>
        <end position="1218"/>
    </location>
</feature>
<dbReference type="GO" id="GO:0007018">
    <property type="term" value="P:microtubule-based movement"/>
    <property type="evidence" value="ECO:0007669"/>
    <property type="project" value="InterPro"/>
</dbReference>
<proteinExistence type="inferred from homology"/>
<dbReference type="AlphaFoldDB" id="A0A7S3ZCK1"/>